<dbReference type="SUPFAM" id="SSF82171">
    <property type="entry name" value="DPP6 N-terminal domain-like"/>
    <property type="match status" value="1"/>
</dbReference>
<keyword evidence="1" id="KW-1133">Transmembrane helix</keyword>
<protein>
    <submittedName>
        <fullName evidence="2">Uncharacterized protein</fullName>
    </submittedName>
</protein>
<comment type="caution">
    <text evidence="2">The sequence shown here is derived from an EMBL/GenBank/DDBJ whole genome shotgun (WGS) entry which is preliminary data.</text>
</comment>
<dbReference type="Proteomes" id="UP000647235">
    <property type="component" value="Unassembled WGS sequence"/>
</dbReference>
<dbReference type="RefSeq" id="WP_186855699.1">
    <property type="nucleotide sequence ID" value="NZ_JACOOY010000006.1"/>
</dbReference>
<evidence type="ECO:0000256" key="1">
    <source>
        <dbReference type="SAM" id="Phobius"/>
    </source>
</evidence>
<evidence type="ECO:0000313" key="3">
    <source>
        <dbReference type="Proteomes" id="UP000647235"/>
    </source>
</evidence>
<reference evidence="2 3" key="1">
    <citation type="submission" date="2020-08" db="EMBL/GenBank/DDBJ databases">
        <title>Genome public.</title>
        <authorList>
            <person name="Liu C."/>
            <person name="Sun Q."/>
        </authorList>
    </citation>
    <scope>NUCLEOTIDE SEQUENCE [LARGE SCALE GENOMIC DNA]</scope>
    <source>
        <strain evidence="2 3">NSJ-36</strain>
    </source>
</reference>
<sequence length="808" mass="90768">MILKKRIRDGIILAGVFIMAVLVFSYLTNKGDDSMTADLGSATFPQISFDCDGFGVNAVPGYAKQMNITEVRDTITPVLKNKLDMELIPYDNKISSLEYKIYTLDGTECLHEDTVKNPETDVSLPLGSASVLGEERVMEVILHLETGKDVYFYTRVAQTNETNMSACMDYIKAFHEATVDKNTDTDISTALEADEESSNTSYGHVTIHSNYSQVTWGDLKPEIEGGERWSVKETTSTGTSVQLEYRVKCKGEKNKQDTYNVKEFFRVRYDKTARRVYLLDYDRTVEQVFDPSSKVLSAKGILLGITDADVPYLINKKGTIVSFVQADELWNYNKDRDELSLVFSFASTENNDARNLTSEHEIRLLTADKAGNITFAVCGYMNRGEHEGEVGIAIYYYDIEKNSVEEKVFVQTDQSYGITSQKLGKLIYYSEDNGELYLLNDGVLRKTDVNKNRSEELQTGLTEGKYVISGDSHLLAYCADEDFSRITILNLQNGKERTISAKNKEGVRPLGFIGGDFVYGRFHLSDVGKTAAGESTDPMYQVEIRSSKGEVVKKYSQKKIYVLDAKVEDNRIILEQAKKKNGTYIKTTEEYITNNEEKDESNIMLETYKTDLKGAQMRLTYADGVSDKEPKLLRPKQVLFEKPKVVNVQKAESKEEYYVFGYGKLQEIYKQAGDAIQSADNYGGVVVDQNQEYIWQRGNRDLQYKISATSKPVEGLRSELNGGATPMEAISKTFGEDALDLSGCKAEQIAYVMNQGKPVIAVTENKKYVILIGYTETDVTYVEAKNGKSHTVSLEKMDKKANGNYIGS</sequence>
<evidence type="ECO:0000313" key="2">
    <source>
        <dbReference type="EMBL" id="MBC5664920.1"/>
    </source>
</evidence>
<feature type="transmembrane region" description="Helical" evidence="1">
    <location>
        <begin position="7"/>
        <end position="27"/>
    </location>
</feature>
<dbReference type="EMBL" id="JACOOY010000006">
    <property type="protein sequence ID" value="MBC5664920.1"/>
    <property type="molecule type" value="Genomic_DNA"/>
</dbReference>
<organism evidence="2 3">
    <name type="scientific">Dorea hominis</name>
    <dbReference type="NCBI Taxonomy" id="2763040"/>
    <lineage>
        <taxon>Bacteria</taxon>
        <taxon>Bacillati</taxon>
        <taxon>Bacillota</taxon>
        <taxon>Clostridia</taxon>
        <taxon>Lachnospirales</taxon>
        <taxon>Lachnospiraceae</taxon>
        <taxon>Dorea</taxon>
    </lineage>
</organism>
<proteinExistence type="predicted"/>
<keyword evidence="1" id="KW-0812">Transmembrane</keyword>
<name>A0ABR7EWN4_9FIRM</name>
<accession>A0ABR7EWN4</accession>
<keyword evidence="3" id="KW-1185">Reference proteome</keyword>
<gene>
    <name evidence="2" type="ORF">H8S07_06465</name>
</gene>
<keyword evidence="1" id="KW-0472">Membrane</keyword>